<feature type="region of interest" description="Disordered" evidence="2">
    <location>
        <begin position="378"/>
        <end position="442"/>
    </location>
</feature>
<dbReference type="InterPro" id="IPR012677">
    <property type="entry name" value="Nucleotide-bd_a/b_plait_sf"/>
</dbReference>
<dbReference type="CDD" id="cd00590">
    <property type="entry name" value="RRM_SF"/>
    <property type="match status" value="2"/>
</dbReference>
<accession>A0A7S4G774</accession>
<dbReference type="SUPFAM" id="SSF54928">
    <property type="entry name" value="RNA-binding domain, RBD"/>
    <property type="match status" value="3"/>
</dbReference>
<protein>
    <recommendedName>
        <fullName evidence="3">RRM domain-containing protein</fullName>
    </recommendedName>
</protein>
<sequence>MPPRGKGKAPPKLSTRDPALERPGTYKLLLLNCPESITTDDVLSYYRQQIGKDVVERVKWFFNRCGMFIGSGVLVFETESARKVAATLPGPVVMGRQVQVEGPKGACGHKDCELYLWDLHPSAVESDLRYYYANMGLVRVKFKMTADYSHAVGVAFVNFQSPEAAMNALTLRPPEIEGMKCRVKLSGYQGDKEVCVQGSQMLTDAVIRKHYESFGSDAILSIQWHHDQKDGHFLGRGFVCFKTTDMAFQALAWGGFRLGDEWIGVLKTDKKFSVVEKGRPTNDSWRTTEGWTTSDSEMERSPPCAASPYFLSPCMSPPLMSPCTSPGLLSPCMSPGCTSPGFLSPCTSTPTVSPRASLSHPSPYLPINFPLQGTPAEPRLHNILCPPASDGDAESLPSITTTPPSPSTPKTPPTPLPLHTHDGWRRRRSHGCERAQGQTAAA</sequence>
<feature type="domain" description="RRM" evidence="3">
    <location>
        <begin position="112"/>
        <end position="188"/>
    </location>
</feature>
<evidence type="ECO:0000313" key="4">
    <source>
        <dbReference type="EMBL" id="CAE0827552.1"/>
    </source>
</evidence>
<dbReference type="PROSITE" id="PS50102">
    <property type="entry name" value="RRM"/>
    <property type="match status" value="1"/>
</dbReference>
<dbReference type="InterPro" id="IPR000504">
    <property type="entry name" value="RRM_dom"/>
</dbReference>
<keyword evidence="1" id="KW-0694">RNA-binding</keyword>
<evidence type="ECO:0000256" key="2">
    <source>
        <dbReference type="SAM" id="MobiDB-lite"/>
    </source>
</evidence>
<organism evidence="4">
    <name type="scientific">Eutreptiella gymnastica</name>
    <dbReference type="NCBI Taxonomy" id="73025"/>
    <lineage>
        <taxon>Eukaryota</taxon>
        <taxon>Discoba</taxon>
        <taxon>Euglenozoa</taxon>
        <taxon>Euglenida</taxon>
        <taxon>Spirocuta</taxon>
        <taxon>Euglenophyceae</taxon>
        <taxon>Eutreptiales</taxon>
        <taxon>Eutreptiaceae</taxon>
        <taxon>Eutreptiella</taxon>
    </lineage>
</organism>
<evidence type="ECO:0000256" key="1">
    <source>
        <dbReference type="PROSITE-ProRule" id="PRU00176"/>
    </source>
</evidence>
<gene>
    <name evidence="4" type="ORF">EGYM00163_LOCUS38814</name>
</gene>
<evidence type="ECO:0000259" key="3">
    <source>
        <dbReference type="PROSITE" id="PS50102"/>
    </source>
</evidence>
<dbReference type="InterPro" id="IPR035979">
    <property type="entry name" value="RBD_domain_sf"/>
</dbReference>
<name>A0A7S4G774_9EUGL</name>
<dbReference type="GO" id="GO:0003723">
    <property type="term" value="F:RNA binding"/>
    <property type="evidence" value="ECO:0007669"/>
    <property type="project" value="UniProtKB-UniRule"/>
</dbReference>
<dbReference type="EMBL" id="HBJA01112405">
    <property type="protein sequence ID" value="CAE0827552.1"/>
    <property type="molecule type" value="Transcribed_RNA"/>
</dbReference>
<dbReference type="Gene3D" id="3.30.70.330">
    <property type="match status" value="2"/>
</dbReference>
<feature type="compositionally biased region" description="Pro residues" evidence="2">
    <location>
        <begin position="403"/>
        <end position="416"/>
    </location>
</feature>
<dbReference type="AlphaFoldDB" id="A0A7S4G774"/>
<proteinExistence type="predicted"/>
<dbReference type="SMART" id="SM00360">
    <property type="entry name" value="RRM"/>
    <property type="match status" value="2"/>
</dbReference>
<reference evidence="4" key="1">
    <citation type="submission" date="2021-01" db="EMBL/GenBank/DDBJ databases">
        <authorList>
            <person name="Corre E."/>
            <person name="Pelletier E."/>
            <person name="Niang G."/>
            <person name="Scheremetjew M."/>
            <person name="Finn R."/>
            <person name="Kale V."/>
            <person name="Holt S."/>
            <person name="Cochrane G."/>
            <person name="Meng A."/>
            <person name="Brown T."/>
            <person name="Cohen L."/>
        </authorList>
    </citation>
    <scope>NUCLEOTIDE SEQUENCE</scope>
    <source>
        <strain evidence="4">CCMP1594</strain>
    </source>
</reference>